<protein>
    <submittedName>
        <fullName evidence="1">Uncharacterized protein</fullName>
    </submittedName>
</protein>
<sequence>VLNKTCELITGTVLSLFAAVLLLLFSSTQAMAGTALLGTATTAWTVTAADTLDASIESGAPGNIVKPLIFDQSGCGATTLSLTVTGVGAGLVGTVVVTGDNNASDVATLAVGDGTEATAMVISLGVTGNAANDTVASAADLNITVGLTAACANGIATLTFKGDVDAQTGLTLQGDD</sequence>
<evidence type="ECO:0000313" key="1">
    <source>
        <dbReference type="EMBL" id="SVE38499.1"/>
    </source>
</evidence>
<dbReference type="AlphaFoldDB" id="A0A383D2L4"/>
<organism evidence="1">
    <name type="scientific">marine metagenome</name>
    <dbReference type="NCBI Taxonomy" id="408172"/>
    <lineage>
        <taxon>unclassified sequences</taxon>
        <taxon>metagenomes</taxon>
        <taxon>ecological metagenomes</taxon>
    </lineage>
</organism>
<feature type="non-terminal residue" evidence="1">
    <location>
        <position position="176"/>
    </location>
</feature>
<gene>
    <name evidence="1" type="ORF">METZ01_LOCUS491353</name>
</gene>
<proteinExistence type="predicted"/>
<feature type="non-terminal residue" evidence="1">
    <location>
        <position position="1"/>
    </location>
</feature>
<accession>A0A383D2L4</accession>
<reference evidence="1" key="1">
    <citation type="submission" date="2018-05" db="EMBL/GenBank/DDBJ databases">
        <authorList>
            <person name="Lanie J.A."/>
            <person name="Ng W.-L."/>
            <person name="Kazmierczak K.M."/>
            <person name="Andrzejewski T.M."/>
            <person name="Davidsen T.M."/>
            <person name="Wayne K.J."/>
            <person name="Tettelin H."/>
            <person name="Glass J.I."/>
            <person name="Rusch D."/>
            <person name="Podicherti R."/>
            <person name="Tsui H.-C.T."/>
            <person name="Winkler M.E."/>
        </authorList>
    </citation>
    <scope>NUCLEOTIDE SEQUENCE</scope>
</reference>
<name>A0A383D2L4_9ZZZZ</name>
<dbReference type="EMBL" id="UINC01213630">
    <property type="protein sequence ID" value="SVE38499.1"/>
    <property type="molecule type" value="Genomic_DNA"/>
</dbReference>